<dbReference type="Pfam" id="PF02113">
    <property type="entry name" value="Peptidase_S13"/>
    <property type="match status" value="2"/>
</dbReference>
<evidence type="ECO:0000313" key="3">
    <source>
        <dbReference type="EMBL" id="KTF04246.1"/>
    </source>
</evidence>
<dbReference type="GO" id="GO:0009002">
    <property type="term" value="F:serine-type D-Ala-D-Ala carboxypeptidase activity"/>
    <property type="evidence" value="ECO:0007669"/>
    <property type="project" value="UniProtKB-EC"/>
</dbReference>
<gene>
    <name evidence="3" type="primary">dacC</name>
    <name evidence="3" type="ORF">AQZ59_00767</name>
</gene>
<dbReference type="PANTHER" id="PTHR30023">
    <property type="entry name" value="D-ALANYL-D-ALANINE CARBOXYPEPTIDASE"/>
    <property type="match status" value="1"/>
</dbReference>
<keyword evidence="3" id="KW-0121">Carboxypeptidase</keyword>
<dbReference type="RefSeq" id="WP_160326866.1">
    <property type="nucleotide sequence ID" value="NZ_LNIZ01000003.1"/>
</dbReference>
<reference evidence="3 4" key="1">
    <citation type="submission" date="2015-11" db="EMBL/GenBank/DDBJ databases">
        <title>Draft Genome Sequence of the Type Strain Trueperella bernardiae LCDC 89-0504T, Isolated from Blood Culture.</title>
        <authorList>
            <person name="Bernier A.-M."/>
            <person name="Bernard K."/>
        </authorList>
    </citation>
    <scope>NUCLEOTIDE SEQUENCE [LARGE SCALE GENOMIC DNA]</scope>
    <source>
        <strain evidence="3 4">LCDC 89-0504</strain>
    </source>
</reference>
<evidence type="ECO:0000313" key="4">
    <source>
        <dbReference type="Proteomes" id="UP000054404"/>
    </source>
</evidence>
<keyword evidence="2 3" id="KW-0378">Hydrolase</keyword>
<dbReference type="SUPFAM" id="SSF56601">
    <property type="entry name" value="beta-lactamase/transpeptidase-like"/>
    <property type="match status" value="1"/>
</dbReference>
<proteinExistence type="inferred from homology"/>
<evidence type="ECO:0000256" key="1">
    <source>
        <dbReference type="ARBA" id="ARBA00006096"/>
    </source>
</evidence>
<dbReference type="Proteomes" id="UP000054404">
    <property type="component" value="Unassembled WGS sequence"/>
</dbReference>
<protein>
    <submittedName>
        <fullName evidence="3">D-alanyl-D-alanine carboxypeptidase DacC</fullName>
        <ecNumber evidence="3">3.4.16.4</ecNumber>
    </submittedName>
</protein>
<dbReference type="PROSITE" id="PS51257">
    <property type="entry name" value="PROKAR_LIPOPROTEIN"/>
    <property type="match status" value="1"/>
</dbReference>
<dbReference type="NCBIfam" id="TIGR00666">
    <property type="entry name" value="PBP4"/>
    <property type="match status" value="1"/>
</dbReference>
<dbReference type="AlphaFoldDB" id="A0A0W1KKB4"/>
<dbReference type="InterPro" id="IPR000667">
    <property type="entry name" value="Peptidase_S13"/>
</dbReference>
<keyword evidence="4" id="KW-1185">Reference proteome</keyword>
<dbReference type="PRINTS" id="PR00922">
    <property type="entry name" value="DADACBPTASE3"/>
</dbReference>
<dbReference type="PATRIC" id="fig|59561.3.peg.759"/>
<dbReference type="GO" id="GO:0006508">
    <property type="term" value="P:proteolysis"/>
    <property type="evidence" value="ECO:0007669"/>
    <property type="project" value="InterPro"/>
</dbReference>
<dbReference type="GO" id="GO:0000270">
    <property type="term" value="P:peptidoglycan metabolic process"/>
    <property type="evidence" value="ECO:0007669"/>
    <property type="project" value="TreeGrafter"/>
</dbReference>
<dbReference type="Gene3D" id="3.40.710.10">
    <property type="entry name" value="DD-peptidase/beta-lactamase superfamily"/>
    <property type="match status" value="2"/>
</dbReference>
<accession>A0A0W1KKB4</accession>
<name>A0A0W1KKB4_9ACTO</name>
<dbReference type="PANTHER" id="PTHR30023:SF0">
    <property type="entry name" value="PENICILLIN-SENSITIVE CARBOXYPEPTIDASE A"/>
    <property type="match status" value="1"/>
</dbReference>
<dbReference type="EC" id="3.4.16.4" evidence="3"/>
<sequence length="465" mass="48108">MSTRCAWVWEDGKVWKRVVAALAVILACTYVFADAWDLAPGPLTTKPEPAHPLPYPTLDAVVAEAPEVEESDASAPSGDAVASLISALANAESNTGQTSVIVTDPRTGEVIASYNASRAATPASNMKLVTARAALDVLGPETTLPTVAALSGNTLYLIGGGDVLLTDGAGDPTVTRGRAGLADLAAKVAEALTSRSDVSGPLELVVDSSLFEGPLHYDDIEGADRGYVMELRPIAVDRGRVQGMGYRPNPDLLAGEAFAEQLRAAGVEVGEASRGKAPDSAALLARVESAPVRDLVDLLLTESDNSVSEVMGHLVAIAKGKPATFAGSSQAIAEVLRAAGYPMDGVVLADASGLSASNRVTAELLTSILLDVWRCEECPFAALPAGLPVSALDGTLQDRFTGSDAEGQVRAKTGTLVQATSLSGFLRTEAGYPLIFSILLDQLEEGTAPGSRALIDSFVADLTKL</sequence>
<evidence type="ECO:0000256" key="2">
    <source>
        <dbReference type="ARBA" id="ARBA00022801"/>
    </source>
</evidence>
<comment type="similarity">
    <text evidence="1">Belongs to the peptidase S13 family.</text>
</comment>
<comment type="caution">
    <text evidence="3">The sequence shown here is derived from an EMBL/GenBank/DDBJ whole genome shotgun (WGS) entry which is preliminary data.</text>
</comment>
<keyword evidence="3" id="KW-0645">Protease</keyword>
<organism evidence="3 4">
    <name type="scientific">Trueperella bernardiae</name>
    <dbReference type="NCBI Taxonomy" id="59561"/>
    <lineage>
        <taxon>Bacteria</taxon>
        <taxon>Bacillati</taxon>
        <taxon>Actinomycetota</taxon>
        <taxon>Actinomycetes</taxon>
        <taxon>Actinomycetales</taxon>
        <taxon>Actinomycetaceae</taxon>
        <taxon>Trueperella</taxon>
    </lineage>
</organism>
<dbReference type="OrthoDB" id="56883at2"/>
<dbReference type="STRING" id="59561.AQZ59_00767"/>
<dbReference type="EMBL" id="LNIZ01000003">
    <property type="protein sequence ID" value="KTF04246.1"/>
    <property type="molecule type" value="Genomic_DNA"/>
</dbReference>
<dbReference type="InterPro" id="IPR012338">
    <property type="entry name" value="Beta-lactam/transpept-like"/>
</dbReference>